<dbReference type="SUPFAM" id="SSF64376">
    <property type="entry name" value="YlxR-like"/>
    <property type="match status" value="1"/>
</dbReference>
<gene>
    <name evidence="2" type="ORF">J0M35_14320</name>
</gene>
<proteinExistence type="predicted"/>
<evidence type="ECO:0000259" key="1">
    <source>
        <dbReference type="Pfam" id="PF04296"/>
    </source>
</evidence>
<accession>A0A8J7PBK5</accession>
<evidence type="ECO:0000313" key="3">
    <source>
        <dbReference type="Proteomes" id="UP000664277"/>
    </source>
</evidence>
<dbReference type="InterPro" id="IPR007393">
    <property type="entry name" value="YlxR_dom"/>
</dbReference>
<protein>
    <submittedName>
        <fullName evidence="2">YlxR family protein</fullName>
    </submittedName>
</protein>
<sequence>MKRNETHKSQNLRLCVACRQVKPREELVRVTFDFRTGALALNIKKGTQEERSSHLLGRSAYFCPQEKCFESVINTTKLKAAIEGRKKKGVSGHRRLTWPLEAQLIEALRFECSNRAKTCQNTEGYGED</sequence>
<dbReference type="Gene3D" id="3.30.1230.10">
    <property type="entry name" value="YlxR-like"/>
    <property type="match status" value="1"/>
</dbReference>
<dbReference type="EMBL" id="JAFLCK010000021">
    <property type="protein sequence ID" value="MBN8661537.1"/>
    <property type="molecule type" value="Genomic_DNA"/>
</dbReference>
<feature type="domain" description="YlxR" evidence="1">
    <location>
        <begin position="13"/>
        <end position="84"/>
    </location>
</feature>
<name>A0A8J7PBK5_9BACT</name>
<organism evidence="2 3">
    <name type="scientific">Candidatus Obscuribacter phosphatis</name>
    <dbReference type="NCBI Taxonomy" id="1906157"/>
    <lineage>
        <taxon>Bacteria</taxon>
        <taxon>Bacillati</taxon>
        <taxon>Candidatus Melainabacteria</taxon>
        <taxon>Candidatus Obscuribacterales</taxon>
        <taxon>Candidatus Obscuribacteraceae</taxon>
        <taxon>Candidatus Obscuribacter</taxon>
    </lineage>
</organism>
<comment type="caution">
    <text evidence="2">The sequence shown here is derived from an EMBL/GenBank/DDBJ whole genome shotgun (WGS) entry which is preliminary data.</text>
</comment>
<dbReference type="Pfam" id="PF04296">
    <property type="entry name" value="YlxR"/>
    <property type="match status" value="1"/>
</dbReference>
<evidence type="ECO:0000313" key="2">
    <source>
        <dbReference type="EMBL" id="MBN8661537.1"/>
    </source>
</evidence>
<dbReference type="AlphaFoldDB" id="A0A8J7PBK5"/>
<dbReference type="Proteomes" id="UP000664277">
    <property type="component" value="Unassembled WGS sequence"/>
</dbReference>
<reference evidence="2" key="1">
    <citation type="submission" date="2021-02" db="EMBL/GenBank/DDBJ databases">
        <title>Genome-Resolved Metagenomics of a Microbial Community Performing Photosynthetic Biological Nutrient Removal.</title>
        <authorList>
            <person name="Mcdaniel E.A."/>
        </authorList>
    </citation>
    <scope>NUCLEOTIDE SEQUENCE</scope>
    <source>
        <strain evidence="2">UWPOB_OBS1</strain>
    </source>
</reference>
<dbReference type="InterPro" id="IPR035931">
    <property type="entry name" value="YlxR-like_sf"/>
</dbReference>